<feature type="transmembrane region" description="Helical" evidence="2">
    <location>
        <begin position="7"/>
        <end position="26"/>
    </location>
</feature>
<keyword evidence="5" id="KW-1185">Reference proteome</keyword>
<protein>
    <submittedName>
        <fullName evidence="4">EamA domain-containing membrane protein RarD</fullName>
    </submittedName>
</protein>
<dbReference type="PANTHER" id="PTHR22911">
    <property type="entry name" value="ACYL-MALONYL CONDENSING ENZYME-RELATED"/>
    <property type="match status" value="1"/>
</dbReference>
<comment type="similarity">
    <text evidence="1">Belongs to the EamA transporter family.</text>
</comment>
<keyword evidence="2" id="KW-0812">Transmembrane</keyword>
<dbReference type="GeneID" id="78288449"/>
<name>A0A1I0F016_9FIRM</name>
<reference evidence="5" key="1">
    <citation type="submission" date="2016-10" db="EMBL/GenBank/DDBJ databases">
        <authorList>
            <person name="Varghese N."/>
            <person name="Submissions S."/>
        </authorList>
    </citation>
    <scope>NUCLEOTIDE SEQUENCE [LARGE SCALE GENOMIC DNA]</scope>
    <source>
        <strain evidence="5">DSM 1551</strain>
    </source>
</reference>
<accession>A0A1I0F016</accession>
<dbReference type="InterPro" id="IPR000620">
    <property type="entry name" value="EamA_dom"/>
</dbReference>
<dbReference type="SUPFAM" id="SSF103481">
    <property type="entry name" value="Multidrug resistance efflux transporter EmrE"/>
    <property type="match status" value="2"/>
</dbReference>
<feature type="transmembrane region" description="Helical" evidence="2">
    <location>
        <begin position="121"/>
        <end position="138"/>
    </location>
</feature>
<evidence type="ECO:0000313" key="4">
    <source>
        <dbReference type="EMBL" id="SET51119.1"/>
    </source>
</evidence>
<feature type="transmembrane region" description="Helical" evidence="2">
    <location>
        <begin position="176"/>
        <end position="199"/>
    </location>
</feature>
<proteinExistence type="inferred from homology"/>
<keyword evidence="2" id="KW-1133">Transmembrane helix</keyword>
<sequence>MKNKEIFLLHLAVMLFGLAGIIGKFVSLPAVIVTFGRVFFSSIFLLIIILVKKEKIFLANKRDYALMIIAGVIMAIHWFTFLQTIQMSTVAIGTITFSTFPLFVTFLEPIIYKEKLRIKDIILALIIFLGILITIPEFTLDNQVTLAIIIGLMGSLSYAVLCLMNRYFSNRYSGRIICLYEQGIAAITLFPALFIVKAVPNATDLLALIFLGIICTALAHSIYVSSLKKVKVQTAGIISGMETVYSIVFAYILLKETLGVRELVGGIVILSVAFYASITSRDC</sequence>
<dbReference type="EMBL" id="FOIN01000015">
    <property type="protein sequence ID" value="SET51119.1"/>
    <property type="molecule type" value="Genomic_DNA"/>
</dbReference>
<dbReference type="GO" id="GO:0016020">
    <property type="term" value="C:membrane"/>
    <property type="evidence" value="ECO:0007669"/>
    <property type="project" value="InterPro"/>
</dbReference>
<evidence type="ECO:0000256" key="1">
    <source>
        <dbReference type="ARBA" id="ARBA00007362"/>
    </source>
</evidence>
<feature type="transmembrane region" description="Helical" evidence="2">
    <location>
        <begin position="205"/>
        <end position="223"/>
    </location>
</feature>
<feature type="transmembrane region" description="Helical" evidence="2">
    <location>
        <begin position="260"/>
        <end position="278"/>
    </location>
</feature>
<evidence type="ECO:0000259" key="3">
    <source>
        <dbReference type="Pfam" id="PF00892"/>
    </source>
</evidence>
<dbReference type="OrthoDB" id="6707571at2"/>
<feature type="transmembrane region" description="Helical" evidence="2">
    <location>
        <begin position="32"/>
        <end position="51"/>
    </location>
</feature>
<dbReference type="AlphaFoldDB" id="A0A1I0F016"/>
<feature type="transmembrane region" description="Helical" evidence="2">
    <location>
        <begin position="235"/>
        <end position="254"/>
    </location>
</feature>
<dbReference type="RefSeq" id="WP_092353958.1">
    <property type="nucleotide sequence ID" value="NZ_FOIN01000015.1"/>
</dbReference>
<feature type="transmembrane region" description="Helical" evidence="2">
    <location>
        <begin position="144"/>
        <end position="164"/>
    </location>
</feature>
<feature type="transmembrane region" description="Helical" evidence="2">
    <location>
        <begin position="63"/>
        <end position="81"/>
    </location>
</feature>
<feature type="domain" description="EamA" evidence="3">
    <location>
        <begin position="146"/>
        <end position="274"/>
    </location>
</feature>
<dbReference type="Pfam" id="PF00892">
    <property type="entry name" value="EamA"/>
    <property type="match status" value="2"/>
</dbReference>
<gene>
    <name evidence="4" type="ORF">SAMN04489758_11552</name>
</gene>
<dbReference type="InterPro" id="IPR037185">
    <property type="entry name" value="EmrE-like"/>
</dbReference>
<dbReference type="Gene3D" id="1.10.3730.20">
    <property type="match status" value="1"/>
</dbReference>
<evidence type="ECO:0000313" key="5">
    <source>
        <dbReference type="Proteomes" id="UP000198558"/>
    </source>
</evidence>
<dbReference type="PANTHER" id="PTHR22911:SF79">
    <property type="entry name" value="MOBA-LIKE NTP TRANSFERASE DOMAIN-CONTAINING PROTEIN"/>
    <property type="match status" value="1"/>
</dbReference>
<dbReference type="Proteomes" id="UP000198558">
    <property type="component" value="Unassembled WGS sequence"/>
</dbReference>
<feature type="domain" description="EamA" evidence="3">
    <location>
        <begin position="5"/>
        <end position="134"/>
    </location>
</feature>
<keyword evidence="2" id="KW-0472">Membrane</keyword>
<feature type="transmembrane region" description="Helical" evidence="2">
    <location>
        <begin position="87"/>
        <end position="109"/>
    </location>
</feature>
<organism evidence="4 5">
    <name type="scientific">Thomasclavelia cocleata</name>
    <dbReference type="NCBI Taxonomy" id="69824"/>
    <lineage>
        <taxon>Bacteria</taxon>
        <taxon>Bacillati</taxon>
        <taxon>Bacillota</taxon>
        <taxon>Erysipelotrichia</taxon>
        <taxon>Erysipelotrichales</taxon>
        <taxon>Coprobacillaceae</taxon>
        <taxon>Thomasclavelia</taxon>
    </lineage>
</organism>
<evidence type="ECO:0000256" key="2">
    <source>
        <dbReference type="SAM" id="Phobius"/>
    </source>
</evidence>